<dbReference type="InterPro" id="IPR000620">
    <property type="entry name" value="EamA_dom"/>
</dbReference>
<feature type="transmembrane region" description="Helical" evidence="1">
    <location>
        <begin position="294"/>
        <end position="318"/>
    </location>
</feature>
<feature type="domain" description="EamA" evidence="2">
    <location>
        <begin position="60"/>
        <end position="166"/>
    </location>
</feature>
<gene>
    <name evidence="3" type="ORF">TVAG_339050</name>
</gene>
<name>A2FMR8_TRIV3</name>
<dbReference type="eggNOG" id="KOG3912">
    <property type="taxonomic scope" value="Eukaryota"/>
</dbReference>
<feature type="transmembrane region" description="Helical" evidence="1">
    <location>
        <begin position="266"/>
        <end position="287"/>
    </location>
</feature>
<dbReference type="Pfam" id="PF00892">
    <property type="entry name" value="EamA"/>
    <property type="match status" value="1"/>
</dbReference>
<feature type="transmembrane region" description="Helical" evidence="1">
    <location>
        <begin position="17"/>
        <end position="36"/>
    </location>
</feature>
<proteinExistence type="predicted"/>
<evidence type="ECO:0000313" key="4">
    <source>
        <dbReference type="Proteomes" id="UP000001542"/>
    </source>
</evidence>
<dbReference type="KEGG" id="tva:4751507"/>
<feature type="transmembrane region" description="Helical" evidence="1">
    <location>
        <begin position="214"/>
        <end position="238"/>
    </location>
</feature>
<dbReference type="VEuPathDB" id="TrichDB:TVAGG3_0300200"/>
<dbReference type="VEuPathDB" id="TrichDB:TVAG_339050"/>
<dbReference type="OrthoDB" id="10527455at2759"/>
<evidence type="ECO:0000256" key="1">
    <source>
        <dbReference type="SAM" id="Phobius"/>
    </source>
</evidence>
<dbReference type="InParanoid" id="A2FMR8"/>
<keyword evidence="1" id="KW-1133">Transmembrane helix</keyword>
<dbReference type="InterPro" id="IPR037185">
    <property type="entry name" value="EmrE-like"/>
</dbReference>
<sequence>MSQESGNADFGWRSRHLYLIGCVLGNIFTAYTRTMIYNQKVTSFKGCQEQIFEKPWYGTLLMAIGMAFGNIVYKLMLKFSKDPPPSFAKIHFSLYLHALFPAALDIIFTVLYNIAILLIGPVFATLLRFCDIIYATFLRRIWLKQKLLPYSYVSLAIIMIGVIMTSISIAYDGLKKFEYNLKFWAALTFQILAQFASSIKAIREEQLLHQNDIHPVWLCGVEGLYEFFILTFMAFPILRVMPQRFGPGLVENFCEDWKMVGSSKVLIAYCFIYPFIAFEYNTCVFGVQFTANAVFFIVTDIFVGSISWFIDLFIFYAMKNSLFGLTPDNIGTNWNPRSPLRLVGIIIILIGSLLYTRVVKLPWFRYEESAVKVFKVNEPSEEVVMMV</sequence>
<dbReference type="STRING" id="5722.A2FMR8"/>
<dbReference type="Proteomes" id="UP000001542">
    <property type="component" value="Unassembled WGS sequence"/>
</dbReference>
<protein>
    <recommendedName>
        <fullName evidence="2">EamA domain-containing protein</fullName>
    </recommendedName>
</protein>
<dbReference type="RefSeq" id="XP_001306712.1">
    <property type="nucleotide sequence ID" value="XM_001306711.1"/>
</dbReference>
<dbReference type="SUPFAM" id="SSF103481">
    <property type="entry name" value="Multidrug resistance efflux transporter EmrE"/>
    <property type="match status" value="1"/>
</dbReference>
<feature type="transmembrane region" description="Helical" evidence="1">
    <location>
        <begin position="150"/>
        <end position="171"/>
    </location>
</feature>
<reference evidence="3" key="2">
    <citation type="journal article" date="2007" name="Science">
        <title>Draft genome sequence of the sexually transmitted pathogen Trichomonas vaginalis.</title>
        <authorList>
            <person name="Carlton J.M."/>
            <person name="Hirt R.P."/>
            <person name="Silva J.C."/>
            <person name="Delcher A.L."/>
            <person name="Schatz M."/>
            <person name="Zhao Q."/>
            <person name="Wortman J.R."/>
            <person name="Bidwell S.L."/>
            <person name="Alsmark U.C.M."/>
            <person name="Besteiro S."/>
            <person name="Sicheritz-Ponten T."/>
            <person name="Noel C.J."/>
            <person name="Dacks J.B."/>
            <person name="Foster P.G."/>
            <person name="Simillion C."/>
            <person name="Van de Peer Y."/>
            <person name="Miranda-Saavedra D."/>
            <person name="Barton G.J."/>
            <person name="Westrop G.D."/>
            <person name="Mueller S."/>
            <person name="Dessi D."/>
            <person name="Fiori P.L."/>
            <person name="Ren Q."/>
            <person name="Paulsen I."/>
            <person name="Zhang H."/>
            <person name="Bastida-Corcuera F.D."/>
            <person name="Simoes-Barbosa A."/>
            <person name="Brown M.T."/>
            <person name="Hayes R.D."/>
            <person name="Mukherjee M."/>
            <person name="Okumura C.Y."/>
            <person name="Schneider R."/>
            <person name="Smith A.J."/>
            <person name="Vanacova S."/>
            <person name="Villalvazo M."/>
            <person name="Haas B.J."/>
            <person name="Pertea M."/>
            <person name="Feldblyum T.V."/>
            <person name="Utterback T.R."/>
            <person name="Shu C.L."/>
            <person name="Osoegawa K."/>
            <person name="de Jong P.J."/>
            <person name="Hrdy I."/>
            <person name="Horvathova L."/>
            <person name="Zubacova Z."/>
            <person name="Dolezal P."/>
            <person name="Malik S.B."/>
            <person name="Logsdon J.M. Jr."/>
            <person name="Henze K."/>
            <person name="Gupta A."/>
            <person name="Wang C.C."/>
            <person name="Dunne R.L."/>
            <person name="Upcroft J.A."/>
            <person name="Upcroft P."/>
            <person name="White O."/>
            <person name="Salzberg S.L."/>
            <person name="Tang P."/>
            <person name="Chiu C.-H."/>
            <person name="Lee Y.-S."/>
            <person name="Embley T.M."/>
            <person name="Coombs G.H."/>
            <person name="Mottram J.C."/>
            <person name="Tachezy J."/>
            <person name="Fraser-Liggett C.M."/>
            <person name="Johnson P.J."/>
        </authorList>
    </citation>
    <scope>NUCLEOTIDE SEQUENCE [LARGE SCALE GENOMIC DNA]</scope>
    <source>
        <strain evidence="3">G3</strain>
    </source>
</reference>
<feature type="transmembrane region" description="Helical" evidence="1">
    <location>
        <begin position="56"/>
        <end position="73"/>
    </location>
</feature>
<evidence type="ECO:0000259" key="2">
    <source>
        <dbReference type="Pfam" id="PF00892"/>
    </source>
</evidence>
<reference evidence="3" key="1">
    <citation type="submission" date="2006-10" db="EMBL/GenBank/DDBJ databases">
        <authorList>
            <person name="Amadeo P."/>
            <person name="Zhao Q."/>
            <person name="Wortman J."/>
            <person name="Fraser-Liggett C."/>
            <person name="Carlton J."/>
        </authorList>
    </citation>
    <scope>NUCLEOTIDE SEQUENCE</scope>
    <source>
        <strain evidence="3">G3</strain>
    </source>
</reference>
<keyword evidence="4" id="KW-1185">Reference proteome</keyword>
<keyword evidence="1" id="KW-0812">Transmembrane</keyword>
<dbReference type="PANTHER" id="PTHR13146">
    <property type="match status" value="1"/>
</dbReference>
<accession>A2FMR8</accession>
<feature type="transmembrane region" description="Helical" evidence="1">
    <location>
        <begin position="183"/>
        <end position="202"/>
    </location>
</feature>
<organism evidence="3 4">
    <name type="scientific">Trichomonas vaginalis (strain ATCC PRA-98 / G3)</name>
    <dbReference type="NCBI Taxonomy" id="412133"/>
    <lineage>
        <taxon>Eukaryota</taxon>
        <taxon>Metamonada</taxon>
        <taxon>Parabasalia</taxon>
        <taxon>Trichomonadida</taxon>
        <taxon>Trichomonadidae</taxon>
        <taxon>Trichomonas</taxon>
    </lineage>
</organism>
<feature type="transmembrane region" description="Helical" evidence="1">
    <location>
        <begin position="338"/>
        <end position="356"/>
    </location>
</feature>
<dbReference type="AlphaFoldDB" id="A2FMR8"/>
<dbReference type="EMBL" id="DS113892">
    <property type="protein sequence ID" value="EAX93782.1"/>
    <property type="molecule type" value="Genomic_DNA"/>
</dbReference>
<dbReference type="PANTHER" id="PTHR13146:SF0">
    <property type="entry name" value="SOLUTE CARRIER FAMILY 35 MEMBER F6"/>
    <property type="match status" value="1"/>
</dbReference>
<dbReference type="GO" id="GO:0016020">
    <property type="term" value="C:membrane"/>
    <property type="evidence" value="ECO:0000318"/>
    <property type="project" value="GO_Central"/>
</dbReference>
<keyword evidence="1" id="KW-0472">Membrane</keyword>
<evidence type="ECO:0000313" key="3">
    <source>
        <dbReference type="EMBL" id="EAX93782.1"/>
    </source>
</evidence>